<accession>A0A504Z2V1</accession>
<dbReference type="EMBL" id="SUNJ01001126">
    <property type="protein sequence ID" value="TPP67065.1"/>
    <property type="molecule type" value="Genomic_DNA"/>
</dbReference>
<comment type="caution">
    <text evidence="2">The sequence shown here is derived from an EMBL/GenBank/DDBJ whole genome shotgun (WGS) entry which is preliminary data.</text>
</comment>
<feature type="chain" id="PRO_5021431627" evidence="1">
    <location>
        <begin position="20"/>
        <end position="182"/>
    </location>
</feature>
<dbReference type="AlphaFoldDB" id="A0A504Z2V1"/>
<evidence type="ECO:0000256" key="1">
    <source>
        <dbReference type="SAM" id="SignalP"/>
    </source>
</evidence>
<evidence type="ECO:0000313" key="3">
    <source>
        <dbReference type="Proteomes" id="UP000316759"/>
    </source>
</evidence>
<sequence length="182" mass="20520">MNPSSVFYLVLLSVFSVYPLSVQDNVLGISWKEERELRRAIYVSLRDQHQTSNGQAWTMMSKLRARRSSRAIRSNDNPQPTNSSSVTYLLRGSRQRFSPTTPLRINPSTITRTASNTLRRAKLRATARLNGIASPMGRPSSPQVNGTRKTYPFILTTRPDGVSPAFGSYSILNNRKISRVYI</sequence>
<dbReference type="Proteomes" id="UP000316759">
    <property type="component" value="Unassembled WGS sequence"/>
</dbReference>
<gene>
    <name evidence="2" type="ORF">FGIG_11186</name>
</gene>
<evidence type="ECO:0000313" key="2">
    <source>
        <dbReference type="EMBL" id="TPP67065.1"/>
    </source>
</evidence>
<keyword evidence="3" id="KW-1185">Reference proteome</keyword>
<protein>
    <submittedName>
        <fullName evidence="2">Uncharacterized protein</fullName>
    </submittedName>
</protein>
<reference evidence="2 3" key="1">
    <citation type="submission" date="2019-04" db="EMBL/GenBank/DDBJ databases">
        <title>Annotation for the trematode Fasciola gigantica.</title>
        <authorList>
            <person name="Choi Y.-J."/>
        </authorList>
    </citation>
    <scope>NUCLEOTIDE SEQUENCE [LARGE SCALE GENOMIC DNA]</scope>
    <source>
        <strain evidence="2">Uganda_cow_1</strain>
    </source>
</reference>
<feature type="signal peptide" evidence="1">
    <location>
        <begin position="1"/>
        <end position="19"/>
    </location>
</feature>
<proteinExistence type="predicted"/>
<organism evidence="2 3">
    <name type="scientific">Fasciola gigantica</name>
    <name type="common">Giant liver fluke</name>
    <dbReference type="NCBI Taxonomy" id="46835"/>
    <lineage>
        <taxon>Eukaryota</taxon>
        <taxon>Metazoa</taxon>
        <taxon>Spiralia</taxon>
        <taxon>Lophotrochozoa</taxon>
        <taxon>Platyhelminthes</taxon>
        <taxon>Trematoda</taxon>
        <taxon>Digenea</taxon>
        <taxon>Plagiorchiida</taxon>
        <taxon>Echinostomata</taxon>
        <taxon>Echinostomatoidea</taxon>
        <taxon>Fasciolidae</taxon>
        <taxon>Fasciola</taxon>
    </lineage>
</organism>
<dbReference type="OrthoDB" id="6266332at2759"/>
<keyword evidence="1" id="KW-0732">Signal</keyword>
<name>A0A504Z2V1_FASGI</name>